<sequence>MELRLLETDAERNTYRAGMMEARVTKGGKFRETPRSRVSEIQLTFARLYGVFDEADPHRLLGGFSIHCLNEFSQSFPIPSLSHLPPSGVFEAGQLWALSHEAALAMRKGSMILLGLLQAQALLIYPIIIPRDISQFYKVFKRVGPPFELPFAETLTGDKVYMQAMLLEGDDLRQQVDHASRDGFETRRGHSAVKFSAPVVGVSKLLDRSRRPAAVAKPELEPSNEVAGPRTGTDD</sequence>
<organism evidence="2">
    <name type="scientific">uncultured bacterium CSL144</name>
    <dbReference type="NCBI Taxonomy" id="1091570"/>
    <lineage>
        <taxon>Bacteria</taxon>
        <taxon>environmental samples</taxon>
    </lineage>
</organism>
<evidence type="ECO:0000256" key="1">
    <source>
        <dbReference type="SAM" id="MobiDB-lite"/>
    </source>
</evidence>
<reference evidence="2" key="1">
    <citation type="journal article" date="2004" name="Appl. Environ. Microbiol.">
        <title>Long-chain N-acyltyrosine synthases from environmental DNA.</title>
        <authorList>
            <person name="Brady S.F."/>
            <person name="Chao C.J."/>
            <person name="Clardy J."/>
        </authorList>
    </citation>
    <scope>NUCLEOTIDE SEQUENCE</scope>
</reference>
<protein>
    <submittedName>
        <fullName evidence="2">Long chain N-acyltyrosine synthase</fullName>
    </submittedName>
</protein>
<accession>Q6XQL3</accession>
<reference evidence="2" key="2">
    <citation type="journal article" date="2011" name="J. Bacteriol.">
        <title>Long-chain N-acyl amino acid synthases are linked to the putative PEP-CTERM/exosortase protein-sorting system in Gram-negative bacteria.</title>
        <authorList>
            <person name="Craig J.W."/>
            <person name="Cherry M.A."/>
            <person name="Brady S.F."/>
        </authorList>
    </citation>
    <scope>NUCLEOTIDE SEQUENCE</scope>
</reference>
<feature type="region of interest" description="Disordered" evidence="1">
    <location>
        <begin position="212"/>
        <end position="235"/>
    </location>
</feature>
<proteinExistence type="predicted"/>
<evidence type="ECO:0000313" key="2">
    <source>
        <dbReference type="EMBL" id="AAO64423.1"/>
    </source>
</evidence>
<dbReference type="AlphaFoldDB" id="Q6XQL3"/>
<name>Q6XQL3_9BACT</name>
<dbReference type="EMBL" id="JF429412">
    <property type="protein sequence ID" value="AAO64423.1"/>
    <property type="molecule type" value="Genomic_DNA"/>
</dbReference>